<dbReference type="RefSeq" id="WP_139082641.1">
    <property type="nucleotide sequence ID" value="NZ_VDFV01000028.1"/>
</dbReference>
<dbReference type="EMBL" id="VDFV01000028">
    <property type="protein sequence ID" value="TNC67538.1"/>
    <property type="molecule type" value="Genomic_DNA"/>
</dbReference>
<keyword evidence="2" id="KW-1185">Reference proteome</keyword>
<gene>
    <name evidence="1" type="ORF">FHG71_15650</name>
</gene>
<name>A0A5C4NBG9_9RHOB</name>
<dbReference type="Proteomes" id="UP000305709">
    <property type="component" value="Unassembled WGS sequence"/>
</dbReference>
<evidence type="ECO:0000313" key="1">
    <source>
        <dbReference type="EMBL" id="TNC67538.1"/>
    </source>
</evidence>
<organism evidence="1 2">
    <name type="scientific">Rubellimicrobium roseum</name>
    <dbReference type="NCBI Taxonomy" id="687525"/>
    <lineage>
        <taxon>Bacteria</taxon>
        <taxon>Pseudomonadati</taxon>
        <taxon>Pseudomonadota</taxon>
        <taxon>Alphaproteobacteria</taxon>
        <taxon>Rhodobacterales</taxon>
        <taxon>Roseobacteraceae</taxon>
        <taxon>Rubellimicrobium</taxon>
    </lineage>
</organism>
<dbReference type="AlphaFoldDB" id="A0A5C4NBG9"/>
<evidence type="ECO:0008006" key="3">
    <source>
        <dbReference type="Google" id="ProtNLM"/>
    </source>
</evidence>
<reference evidence="1 2" key="1">
    <citation type="submission" date="2019-06" db="EMBL/GenBank/DDBJ databases">
        <authorList>
            <person name="Jiang L."/>
        </authorList>
    </citation>
    <scope>NUCLEOTIDE SEQUENCE [LARGE SCALE GENOMIC DNA]</scope>
    <source>
        <strain evidence="1 2">YIM 48858</strain>
    </source>
</reference>
<proteinExistence type="predicted"/>
<protein>
    <recommendedName>
        <fullName evidence="3">DUF1127 domain-containing protein</fullName>
    </recommendedName>
</protein>
<evidence type="ECO:0000313" key="2">
    <source>
        <dbReference type="Proteomes" id="UP000305709"/>
    </source>
</evidence>
<comment type="caution">
    <text evidence="1">The sequence shown here is derived from an EMBL/GenBank/DDBJ whole genome shotgun (WGS) entry which is preliminary data.</text>
</comment>
<sequence length="61" mass="7294">MHPVHEITRPTVLPAPTPLFRRLLDWLVEVDARYREARRIEGLTEERLRDVGLTRADFTRR</sequence>
<dbReference type="OrthoDB" id="7876436at2"/>
<accession>A0A5C4NBG9</accession>